<proteinExistence type="predicted"/>
<gene>
    <name evidence="2" type="ORF">B0T17DRAFT_619947</name>
</gene>
<accession>A0AA39WGS8</accession>
<comment type="caution">
    <text evidence="2">The sequence shown here is derived from an EMBL/GenBank/DDBJ whole genome shotgun (WGS) entry which is preliminary data.</text>
</comment>
<evidence type="ECO:0000256" key="1">
    <source>
        <dbReference type="SAM" id="MobiDB-lite"/>
    </source>
</evidence>
<name>A0AA39WGS8_9PEZI</name>
<dbReference type="Proteomes" id="UP001174934">
    <property type="component" value="Unassembled WGS sequence"/>
</dbReference>
<feature type="region of interest" description="Disordered" evidence="1">
    <location>
        <begin position="1"/>
        <end position="30"/>
    </location>
</feature>
<evidence type="ECO:0000313" key="3">
    <source>
        <dbReference type="Proteomes" id="UP001174934"/>
    </source>
</evidence>
<dbReference type="EMBL" id="JAULSR010000007">
    <property type="protein sequence ID" value="KAK0615130.1"/>
    <property type="molecule type" value="Genomic_DNA"/>
</dbReference>
<protein>
    <submittedName>
        <fullName evidence="2">Uncharacterized protein</fullName>
    </submittedName>
</protein>
<keyword evidence="3" id="KW-1185">Reference proteome</keyword>
<reference evidence="2" key="1">
    <citation type="submission" date="2023-06" db="EMBL/GenBank/DDBJ databases">
        <title>Genome-scale phylogeny and comparative genomics of the fungal order Sordariales.</title>
        <authorList>
            <consortium name="Lawrence Berkeley National Laboratory"/>
            <person name="Hensen N."/>
            <person name="Bonometti L."/>
            <person name="Westerberg I."/>
            <person name="Brannstrom I.O."/>
            <person name="Guillou S."/>
            <person name="Cros-Aarteil S."/>
            <person name="Calhoun S."/>
            <person name="Haridas S."/>
            <person name="Kuo A."/>
            <person name="Mondo S."/>
            <person name="Pangilinan J."/>
            <person name="Riley R."/>
            <person name="LaButti K."/>
            <person name="Andreopoulos B."/>
            <person name="Lipzen A."/>
            <person name="Chen C."/>
            <person name="Yanf M."/>
            <person name="Daum C."/>
            <person name="Ng V."/>
            <person name="Clum A."/>
            <person name="Steindorff A."/>
            <person name="Ohm R."/>
            <person name="Martin F."/>
            <person name="Silar P."/>
            <person name="Natvig D."/>
            <person name="Lalanne C."/>
            <person name="Gautier V."/>
            <person name="Ament-velasquez S.L."/>
            <person name="Kruys A."/>
            <person name="Hutchinson M.I."/>
            <person name="Powell A.J."/>
            <person name="Barry K."/>
            <person name="Miller A.N."/>
            <person name="Grigoriev I.V."/>
            <person name="Debuchy R."/>
            <person name="Gladieux P."/>
            <person name="Thoren M.H."/>
            <person name="Johannesson H."/>
        </authorList>
    </citation>
    <scope>NUCLEOTIDE SEQUENCE</scope>
    <source>
        <strain evidence="2">SMH3391-2</strain>
    </source>
</reference>
<dbReference type="AlphaFoldDB" id="A0AA39WGS8"/>
<sequence length="103" mass="11345">MARSREPLQRNFTKKPRGGPSMGGPGGQEVYPFSNAVHRKYAAITAGGVLTAGAVMYVAKLAERMNSPGRSRPNILVHDMSKGELDNVKYLRPEELKKLQMMT</sequence>
<organism evidence="2 3">
    <name type="scientific">Bombardia bombarda</name>
    <dbReference type="NCBI Taxonomy" id="252184"/>
    <lineage>
        <taxon>Eukaryota</taxon>
        <taxon>Fungi</taxon>
        <taxon>Dikarya</taxon>
        <taxon>Ascomycota</taxon>
        <taxon>Pezizomycotina</taxon>
        <taxon>Sordariomycetes</taxon>
        <taxon>Sordariomycetidae</taxon>
        <taxon>Sordariales</taxon>
        <taxon>Lasiosphaeriaceae</taxon>
        <taxon>Bombardia</taxon>
    </lineage>
</organism>
<evidence type="ECO:0000313" key="2">
    <source>
        <dbReference type="EMBL" id="KAK0615130.1"/>
    </source>
</evidence>